<comment type="caution">
    <text evidence="1">The sequence shown here is derived from an EMBL/GenBank/DDBJ whole genome shotgun (WGS) entry which is preliminary data.</text>
</comment>
<dbReference type="AlphaFoldDB" id="X1KMU9"/>
<feature type="non-terminal residue" evidence="1">
    <location>
        <position position="283"/>
    </location>
</feature>
<reference evidence="1" key="1">
    <citation type="journal article" date="2014" name="Front. Microbiol.">
        <title>High frequency of phylogenetically diverse reductive dehalogenase-homologous genes in deep subseafloor sedimentary metagenomes.</title>
        <authorList>
            <person name="Kawai M."/>
            <person name="Futagami T."/>
            <person name="Toyoda A."/>
            <person name="Takaki Y."/>
            <person name="Nishi S."/>
            <person name="Hori S."/>
            <person name="Arai W."/>
            <person name="Tsubouchi T."/>
            <person name="Morono Y."/>
            <person name="Uchiyama I."/>
            <person name="Ito T."/>
            <person name="Fujiyama A."/>
            <person name="Inagaki F."/>
            <person name="Takami H."/>
        </authorList>
    </citation>
    <scope>NUCLEOTIDE SEQUENCE</scope>
    <source>
        <strain evidence="1">Expedition CK06-06</strain>
    </source>
</reference>
<sequence length="283" mass="32194">MPLCGTCHNLVETGLLKIDLESRDIHVGFVGLYNLSIGVPNPPYQVEIQLHQFKDRFPEIWEVGQKQPFLLLQDGVSQAFYTECHIPAAALAPVFDLDAVLNPDDPEDPDAEEYKLNRELVEMSSMFRKMQEDAERGRPFSDIIVEFNTSYRSDQPLKVFGGQHRAKAIINAVENEKELNRLHEFKVFFALLKDQRAEISLISNTNIAITKPLLDRFGEVSSIGFRSREWAQSVDLLSSGEDFADRVVGSQRFTVQILRALVVNFYEGKKFDGSVYEALHEKV</sequence>
<accession>X1KMU9</accession>
<organism evidence="1">
    <name type="scientific">marine sediment metagenome</name>
    <dbReference type="NCBI Taxonomy" id="412755"/>
    <lineage>
        <taxon>unclassified sequences</taxon>
        <taxon>metagenomes</taxon>
        <taxon>ecological metagenomes</taxon>
    </lineage>
</organism>
<dbReference type="EMBL" id="BARV01007469">
    <property type="protein sequence ID" value="GAI08417.1"/>
    <property type="molecule type" value="Genomic_DNA"/>
</dbReference>
<gene>
    <name evidence="1" type="ORF">S06H3_15203</name>
</gene>
<evidence type="ECO:0000313" key="1">
    <source>
        <dbReference type="EMBL" id="GAI08417.1"/>
    </source>
</evidence>
<proteinExistence type="predicted"/>
<name>X1KMU9_9ZZZZ</name>
<protein>
    <submittedName>
        <fullName evidence="1">Uncharacterized protein</fullName>
    </submittedName>
</protein>